<feature type="transmembrane region" description="Helical" evidence="1">
    <location>
        <begin position="41"/>
        <end position="62"/>
    </location>
</feature>
<dbReference type="Proteomes" id="UP000302218">
    <property type="component" value="Plasmid pNVE19"/>
</dbReference>
<dbReference type="Pfam" id="PF26438">
    <property type="entry name" value="DUF8108_N"/>
    <property type="match status" value="1"/>
</dbReference>
<accession>A0A4P8WNB6</accession>
<proteinExistence type="predicted"/>
<evidence type="ECO:0000259" key="2">
    <source>
        <dbReference type="Pfam" id="PF26438"/>
    </source>
</evidence>
<evidence type="ECO:0000313" key="3">
    <source>
        <dbReference type="EMBL" id="QCS45117.1"/>
    </source>
</evidence>
<geneLocation type="plasmid" evidence="4">
    <name>pnve19</name>
</geneLocation>
<dbReference type="AlphaFoldDB" id="A0A4P8WNB6"/>
<keyword evidence="1" id="KW-0812">Transmembrane</keyword>
<evidence type="ECO:0000313" key="4">
    <source>
        <dbReference type="Proteomes" id="UP000302218"/>
    </source>
</evidence>
<keyword evidence="1" id="KW-1133">Transmembrane helix</keyword>
<organism evidence="3 4">
    <name type="scientific">Natrinema versiforme</name>
    <dbReference type="NCBI Taxonomy" id="88724"/>
    <lineage>
        <taxon>Archaea</taxon>
        <taxon>Methanobacteriati</taxon>
        <taxon>Methanobacteriota</taxon>
        <taxon>Stenosarchaea group</taxon>
        <taxon>Halobacteria</taxon>
        <taxon>Halobacteriales</taxon>
        <taxon>Natrialbaceae</taxon>
        <taxon>Natrinema</taxon>
    </lineage>
</organism>
<dbReference type="KEGG" id="nvr:FEJ81_22875"/>
<feature type="domain" description="DUF8108" evidence="2">
    <location>
        <begin position="4"/>
        <end position="72"/>
    </location>
</feature>
<gene>
    <name evidence="3" type="ORF">FEJ81_22875</name>
</gene>
<name>A0A4P8WNB6_9EURY</name>
<dbReference type="RefSeq" id="WP_138247505.1">
    <property type="nucleotide sequence ID" value="NZ_CP040333.1"/>
</dbReference>
<dbReference type="InterPro" id="IPR058962">
    <property type="entry name" value="DUF8108_N"/>
</dbReference>
<dbReference type="OrthoDB" id="53394at2157"/>
<keyword evidence="3" id="KW-0614">Plasmid</keyword>
<reference evidence="4" key="1">
    <citation type="submission" date="2019-05" db="EMBL/GenBank/DDBJ databases">
        <title>Genome sequence and methylation pattern of the halophilic Archaeon Natrinema versiforme BOL5-4.</title>
        <authorList>
            <person name="DasSarma P."/>
            <person name="Anton B.P."/>
            <person name="DasSarma S.L."/>
            <person name="Martinez F.L."/>
            <person name="Guzman D."/>
            <person name="Roberts R.J."/>
            <person name="DasSarma S."/>
        </authorList>
    </citation>
    <scope>NUCLEOTIDE SEQUENCE [LARGE SCALE GENOMIC DNA]</scope>
    <source>
        <strain evidence="4">BOL5-4</strain>
        <plasmid evidence="4">pnve19</plasmid>
    </source>
</reference>
<keyword evidence="1" id="KW-0472">Membrane</keyword>
<dbReference type="EMBL" id="CP040333">
    <property type="protein sequence ID" value="QCS45117.1"/>
    <property type="molecule type" value="Genomic_DNA"/>
</dbReference>
<sequence length="76" mass="8967">MATGLQRKIEDAQIEGWEIQEERNDSAVLIRRKKGTLTAHILIFLLLGWWTLGLANLLYLCYKYFVDKEKKVVREE</sequence>
<evidence type="ECO:0000256" key="1">
    <source>
        <dbReference type="SAM" id="Phobius"/>
    </source>
</evidence>
<protein>
    <recommendedName>
        <fullName evidence="2">DUF8108 domain-containing protein</fullName>
    </recommendedName>
</protein>
<dbReference type="GeneID" id="40268181"/>